<gene>
    <name evidence="1" type="ORF">SAMN05216326_1528</name>
</gene>
<dbReference type="EMBL" id="FOIA01000052">
    <property type="protein sequence ID" value="SET65093.1"/>
    <property type="molecule type" value="Genomic_DNA"/>
</dbReference>
<reference evidence="2" key="1">
    <citation type="submission" date="2016-10" db="EMBL/GenBank/DDBJ databases">
        <authorList>
            <person name="Varghese N."/>
            <person name="Submissions S."/>
        </authorList>
    </citation>
    <scope>NUCLEOTIDE SEQUENCE [LARGE SCALE GENOMIC DNA]</scope>
    <source>
        <strain evidence="2">Nm71</strain>
    </source>
</reference>
<proteinExistence type="predicted"/>
<accession>A0A1I0G3C1</accession>
<dbReference type="RefSeq" id="WP_090661871.1">
    <property type="nucleotide sequence ID" value="NZ_FOIA01000052.1"/>
</dbReference>
<keyword evidence="2" id="KW-1185">Reference proteome</keyword>
<dbReference type="OrthoDB" id="8549819at2"/>
<evidence type="ECO:0000313" key="1">
    <source>
        <dbReference type="EMBL" id="SET65093.1"/>
    </source>
</evidence>
<dbReference type="AlphaFoldDB" id="A0A1I0G3C1"/>
<organism evidence="1 2">
    <name type="scientific">Nitrosomonas marina</name>
    <dbReference type="NCBI Taxonomy" id="917"/>
    <lineage>
        <taxon>Bacteria</taxon>
        <taxon>Pseudomonadati</taxon>
        <taxon>Pseudomonadota</taxon>
        <taxon>Betaproteobacteria</taxon>
        <taxon>Nitrosomonadales</taxon>
        <taxon>Nitrosomonadaceae</taxon>
        <taxon>Nitrosomonas</taxon>
    </lineage>
</organism>
<sequence length="99" mass="10887">MSYLFKERCVSTAEELHSFVAADCPAISNGYTITCTPTTSGVDMTFYDPATATTINHSITPSLIDCPDLIADAIELSWMVAGVWVAAWSFRELYKLVRS</sequence>
<protein>
    <submittedName>
        <fullName evidence="1">Uncharacterized protein</fullName>
    </submittedName>
</protein>
<name>A0A1I0G3C1_9PROT</name>
<dbReference type="Proteomes" id="UP000199345">
    <property type="component" value="Unassembled WGS sequence"/>
</dbReference>
<evidence type="ECO:0000313" key="2">
    <source>
        <dbReference type="Proteomes" id="UP000199345"/>
    </source>
</evidence>